<keyword evidence="2" id="KW-0238">DNA-binding</keyword>
<dbReference type="PANTHER" id="PTHR30514:SF1">
    <property type="entry name" value="HTH-TYPE TRANSCRIPTIONAL REGULATOR HEXR-RELATED"/>
    <property type="match status" value="1"/>
</dbReference>
<comment type="caution">
    <text evidence="6">The sequence shown here is derived from an EMBL/GenBank/DDBJ whole genome shotgun (WGS) entry which is preliminary data.</text>
</comment>
<dbReference type="InterPro" id="IPR000281">
    <property type="entry name" value="HTH_RpiR"/>
</dbReference>
<dbReference type="InterPro" id="IPR036388">
    <property type="entry name" value="WH-like_DNA-bd_sf"/>
</dbReference>
<dbReference type="InterPro" id="IPR046348">
    <property type="entry name" value="SIS_dom_sf"/>
</dbReference>
<dbReference type="RefSeq" id="WP_130506344.1">
    <property type="nucleotide sequence ID" value="NZ_SHLC01000001.1"/>
</dbReference>
<evidence type="ECO:0000259" key="5">
    <source>
        <dbReference type="PROSITE" id="PS51464"/>
    </source>
</evidence>
<evidence type="ECO:0000256" key="2">
    <source>
        <dbReference type="ARBA" id="ARBA00023125"/>
    </source>
</evidence>
<dbReference type="AlphaFoldDB" id="A0A4Q8ANI0"/>
<evidence type="ECO:0000259" key="4">
    <source>
        <dbReference type="PROSITE" id="PS51071"/>
    </source>
</evidence>
<dbReference type="SUPFAM" id="SSF46689">
    <property type="entry name" value="Homeodomain-like"/>
    <property type="match status" value="1"/>
</dbReference>
<dbReference type="Pfam" id="PF01380">
    <property type="entry name" value="SIS"/>
    <property type="match status" value="1"/>
</dbReference>
<dbReference type="GO" id="GO:0003700">
    <property type="term" value="F:DNA-binding transcription factor activity"/>
    <property type="evidence" value="ECO:0007669"/>
    <property type="project" value="InterPro"/>
</dbReference>
<dbReference type="GO" id="GO:0097367">
    <property type="term" value="F:carbohydrate derivative binding"/>
    <property type="evidence" value="ECO:0007669"/>
    <property type="project" value="InterPro"/>
</dbReference>
<keyword evidence="7" id="KW-1185">Reference proteome</keyword>
<dbReference type="InterPro" id="IPR009057">
    <property type="entry name" value="Homeodomain-like_sf"/>
</dbReference>
<accession>A0A4Q8ANI0</accession>
<feature type="domain" description="HTH rpiR-type" evidence="4">
    <location>
        <begin position="11"/>
        <end position="87"/>
    </location>
</feature>
<sequence length="290" mass="29650">MTHLTADPLPGDTVGVIRSLIPSLVPSEQRVAQACADDAPGVAMLSVADLAARTDTSPATVIRACQNLGFRGFQHLRLLLLRDLGAAESSRDSDVDRAAGSRGRVPALFESAARDLNSALGALDYDAFDAAARAIAAARRVLLVSNGGSGPSAQMMALRLLTAGRPVEAPHDSVTQQLSARTLGSGDVCIAVSDSGMNSVTLRAVKAARASSAIVVGVTSYSRSPLSQLADHSLVAGASYHSWADGAVSGNIIQVLLLAALQDAVASILGHTAGPSGPLLDEALDIIEGE</sequence>
<evidence type="ECO:0000256" key="1">
    <source>
        <dbReference type="ARBA" id="ARBA00023015"/>
    </source>
</evidence>
<keyword evidence="3" id="KW-0804">Transcription</keyword>
<dbReference type="OrthoDB" id="3770404at2"/>
<keyword evidence="1" id="KW-0805">Transcription regulation</keyword>
<dbReference type="EMBL" id="SHLC01000001">
    <property type="protein sequence ID" value="RZU66098.1"/>
    <property type="molecule type" value="Genomic_DNA"/>
</dbReference>
<dbReference type="GO" id="GO:0003677">
    <property type="term" value="F:DNA binding"/>
    <property type="evidence" value="ECO:0007669"/>
    <property type="project" value="UniProtKB-KW"/>
</dbReference>
<dbReference type="InterPro" id="IPR001347">
    <property type="entry name" value="SIS_dom"/>
</dbReference>
<evidence type="ECO:0000313" key="7">
    <source>
        <dbReference type="Proteomes" id="UP000291483"/>
    </source>
</evidence>
<dbReference type="PROSITE" id="PS51071">
    <property type="entry name" value="HTH_RPIR"/>
    <property type="match status" value="1"/>
</dbReference>
<dbReference type="InterPro" id="IPR035472">
    <property type="entry name" value="RpiR-like_SIS"/>
</dbReference>
<evidence type="ECO:0000313" key="6">
    <source>
        <dbReference type="EMBL" id="RZU66098.1"/>
    </source>
</evidence>
<gene>
    <name evidence="6" type="ORF">EV379_2444</name>
</gene>
<proteinExistence type="predicted"/>
<dbReference type="PROSITE" id="PS51464">
    <property type="entry name" value="SIS"/>
    <property type="match status" value="1"/>
</dbReference>
<evidence type="ECO:0000256" key="3">
    <source>
        <dbReference type="ARBA" id="ARBA00023163"/>
    </source>
</evidence>
<dbReference type="CDD" id="cd05013">
    <property type="entry name" value="SIS_RpiR"/>
    <property type="match status" value="1"/>
</dbReference>
<dbReference type="Gene3D" id="3.40.50.10490">
    <property type="entry name" value="Glucose-6-phosphate isomerase like protein, domain 1"/>
    <property type="match status" value="1"/>
</dbReference>
<name>A0A4Q8ANI0_9MICO</name>
<dbReference type="SUPFAM" id="SSF53697">
    <property type="entry name" value="SIS domain"/>
    <property type="match status" value="1"/>
</dbReference>
<dbReference type="Gene3D" id="1.10.10.10">
    <property type="entry name" value="Winged helix-like DNA-binding domain superfamily/Winged helix DNA-binding domain"/>
    <property type="match status" value="1"/>
</dbReference>
<dbReference type="PANTHER" id="PTHR30514">
    <property type="entry name" value="GLUCOKINASE"/>
    <property type="match status" value="1"/>
</dbReference>
<feature type="domain" description="SIS" evidence="5">
    <location>
        <begin position="131"/>
        <end position="271"/>
    </location>
</feature>
<dbReference type="Pfam" id="PF01418">
    <property type="entry name" value="HTH_6"/>
    <property type="match status" value="1"/>
</dbReference>
<protein>
    <submittedName>
        <fullName evidence="6">RpiR family transcriptional regulator</fullName>
    </submittedName>
</protein>
<organism evidence="6 7">
    <name type="scientific">Microterricola gilva</name>
    <dbReference type="NCBI Taxonomy" id="393267"/>
    <lineage>
        <taxon>Bacteria</taxon>
        <taxon>Bacillati</taxon>
        <taxon>Actinomycetota</taxon>
        <taxon>Actinomycetes</taxon>
        <taxon>Micrococcales</taxon>
        <taxon>Microbacteriaceae</taxon>
        <taxon>Microterricola</taxon>
    </lineage>
</organism>
<dbReference type="GO" id="GO:1901135">
    <property type="term" value="P:carbohydrate derivative metabolic process"/>
    <property type="evidence" value="ECO:0007669"/>
    <property type="project" value="InterPro"/>
</dbReference>
<dbReference type="InterPro" id="IPR047640">
    <property type="entry name" value="RpiR-like"/>
</dbReference>
<dbReference type="Proteomes" id="UP000291483">
    <property type="component" value="Unassembled WGS sequence"/>
</dbReference>
<reference evidence="6 7" key="1">
    <citation type="submission" date="2019-02" db="EMBL/GenBank/DDBJ databases">
        <title>Sequencing the genomes of 1000 actinobacteria strains.</title>
        <authorList>
            <person name="Klenk H.-P."/>
        </authorList>
    </citation>
    <scope>NUCLEOTIDE SEQUENCE [LARGE SCALE GENOMIC DNA]</scope>
    <source>
        <strain evidence="6 7">DSM 18319</strain>
    </source>
</reference>